<dbReference type="InterPro" id="IPR030773">
    <property type="entry name" value="Histatin/statherin"/>
</dbReference>
<organism evidence="7 8">
    <name type="scientific">Colobus angolensis palliatus</name>
    <name type="common">Peters' Angolan colobus</name>
    <dbReference type="NCBI Taxonomy" id="336983"/>
    <lineage>
        <taxon>Eukaryota</taxon>
        <taxon>Metazoa</taxon>
        <taxon>Chordata</taxon>
        <taxon>Craniata</taxon>
        <taxon>Vertebrata</taxon>
        <taxon>Euteleostomi</taxon>
        <taxon>Mammalia</taxon>
        <taxon>Eutheria</taxon>
        <taxon>Euarchontoglires</taxon>
        <taxon>Primates</taxon>
        <taxon>Haplorrhini</taxon>
        <taxon>Catarrhini</taxon>
        <taxon>Cercopithecidae</taxon>
        <taxon>Colobinae</taxon>
        <taxon>Colobus</taxon>
    </lineage>
</organism>
<dbReference type="STRING" id="336983.ENSCANP00000023524"/>
<evidence type="ECO:0000256" key="3">
    <source>
        <dbReference type="ARBA" id="ARBA00022525"/>
    </source>
</evidence>
<evidence type="ECO:0000256" key="6">
    <source>
        <dbReference type="SAM" id="SignalP"/>
    </source>
</evidence>
<dbReference type="GO" id="GO:0042742">
    <property type="term" value="P:defense response to bacterium"/>
    <property type="evidence" value="ECO:0007669"/>
    <property type="project" value="InterPro"/>
</dbReference>
<accession>A0A2K5J3M3</accession>
<keyword evidence="8" id="KW-1185">Reference proteome</keyword>
<evidence type="ECO:0000313" key="8">
    <source>
        <dbReference type="Proteomes" id="UP000233080"/>
    </source>
</evidence>
<dbReference type="PANTHER" id="PTHR15057">
    <property type="entry name" value="STATHERIN"/>
    <property type="match status" value="1"/>
</dbReference>
<evidence type="ECO:0000256" key="5">
    <source>
        <dbReference type="SAM" id="MobiDB-lite"/>
    </source>
</evidence>
<feature type="signal peptide" evidence="6">
    <location>
        <begin position="1"/>
        <end position="19"/>
    </location>
</feature>
<proteinExistence type="inferred from homology"/>
<evidence type="ECO:0008006" key="9">
    <source>
        <dbReference type="Google" id="ProtNLM"/>
    </source>
</evidence>
<name>A0A2K5J3M3_COLAP</name>
<dbReference type="OMA" id="SHKEKHH"/>
<keyword evidence="4 6" id="KW-0732">Signal</keyword>
<dbReference type="Proteomes" id="UP000233080">
    <property type="component" value="Unassembled WGS sequence"/>
</dbReference>
<reference evidence="7" key="2">
    <citation type="submission" date="2025-09" db="UniProtKB">
        <authorList>
            <consortium name="Ensembl"/>
        </authorList>
    </citation>
    <scope>IDENTIFICATION</scope>
</reference>
<dbReference type="Ensembl" id="ENSCANT00000046512.1">
    <property type="protein sequence ID" value="ENSCANP00000023524.1"/>
    <property type="gene ID" value="ENSCANG00000035175.1"/>
</dbReference>
<dbReference type="GO" id="GO:0005576">
    <property type="term" value="C:extracellular region"/>
    <property type="evidence" value="ECO:0007669"/>
    <property type="project" value="UniProtKB-SubCell"/>
</dbReference>
<reference evidence="7" key="1">
    <citation type="submission" date="2025-08" db="UniProtKB">
        <authorList>
            <consortium name="Ensembl"/>
        </authorList>
    </citation>
    <scope>IDENTIFICATION</scope>
</reference>
<comment type="similarity">
    <text evidence="2">Belongs to the histatin/statherin family.</text>
</comment>
<sequence length="56" mass="6819">MKFLVFALILALMISMTRADSHKEKHHGHRRKFHEKHHSHEFPSYGGYRSNYLYYN</sequence>
<feature type="chain" id="PRO_5014469819" description="Histatin 1" evidence="6">
    <location>
        <begin position="20"/>
        <end position="56"/>
    </location>
</feature>
<dbReference type="PANTHER" id="PTHR15057:SF0">
    <property type="entry name" value="HISTATIN-3"/>
    <property type="match status" value="1"/>
</dbReference>
<comment type="subcellular location">
    <subcellularLocation>
        <location evidence="1">Secreted</location>
    </subcellularLocation>
</comment>
<feature type="region of interest" description="Disordered" evidence="5">
    <location>
        <begin position="21"/>
        <end position="46"/>
    </location>
</feature>
<keyword evidence="3" id="KW-0964">Secreted</keyword>
<evidence type="ECO:0000256" key="2">
    <source>
        <dbReference type="ARBA" id="ARBA00008589"/>
    </source>
</evidence>
<protein>
    <recommendedName>
        <fullName evidence="9">Histatin 1</fullName>
    </recommendedName>
</protein>
<evidence type="ECO:0000313" key="7">
    <source>
        <dbReference type="Ensembl" id="ENSCANP00000023524.1"/>
    </source>
</evidence>
<dbReference type="AlphaFoldDB" id="A0A2K5J3M3"/>
<evidence type="ECO:0000256" key="1">
    <source>
        <dbReference type="ARBA" id="ARBA00004613"/>
    </source>
</evidence>
<feature type="compositionally biased region" description="Basic residues" evidence="5">
    <location>
        <begin position="24"/>
        <end position="39"/>
    </location>
</feature>
<evidence type="ECO:0000256" key="4">
    <source>
        <dbReference type="ARBA" id="ARBA00022729"/>
    </source>
</evidence>